<evidence type="ECO:0000313" key="4">
    <source>
        <dbReference type="EMBL" id="KAE9384646.1"/>
    </source>
</evidence>
<dbReference type="PROSITE" id="PS50082">
    <property type="entry name" value="WD_REPEATS_2"/>
    <property type="match status" value="2"/>
</dbReference>
<evidence type="ECO:0000256" key="3">
    <source>
        <dbReference type="PROSITE-ProRule" id="PRU00221"/>
    </source>
</evidence>
<evidence type="ECO:0000256" key="1">
    <source>
        <dbReference type="ARBA" id="ARBA00022574"/>
    </source>
</evidence>
<sequence length="178" mass="19875">DNTVRIWDAGTGDLHHTLEGHTSLVYSVAFSPDGSQIVSGSWDDTVRIWDTGIGTLLSLLNSHNNLHSTHILQNHSLSFHSVALSNSRFFHFTAPPHGPMQLHNMHVPYMYPSIQQPGWILTTYLPCPNMPLIWLPSALISTISFFPCLNILSRFGKTSVTFAPQCIGENWANCYSNE</sequence>
<dbReference type="AlphaFoldDB" id="A0A6A4GGG0"/>
<dbReference type="GO" id="GO:0005634">
    <property type="term" value="C:nucleus"/>
    <property type="evidence" value="ECO:0007669"/>
    <property type="project" value="TreeGrafter"/>
</dbReference>
<proteinExistence type="predicted"/>
<organism evidence="4 5">
    <name type="scientific">Gymnopus androsaceus JB14</name>
    <dbReference type="NCBI Taxonomy" id="1447944"/>
    <lineage>
        <taxon>Eukaryota</taxon>
        <taxon>Fungi</taxon>
        <taxon>Dikarya</taxon>
        <taxon>Basidiomycota</taxon>
        <taxon>Agaricomycotina</taxon>
        <taxon>Agaricomycetes</taxon>
        <taxon>Agaricomycetidae</taxon>
        <taxon>Agaricales</taxon>
        <taxon>Marasmiineae</taxon>
        <taxon>Omphalotaceae</taxon>
        <taxon>Gymnopus</taxon>
    </lineage>
</organism>
<feature type="repeat" description="WD" evidence="3">
    <location>
        <begin position="1"/>
        <end position="17"/>
    </location>
</feature>
<dbReference type="PROSITE" id="PS50294">
    <property type="entry name" value="WD_REPEATS_REGION"/>
    <property type="match status" value="1"/>
</dbReference>
<dbReference type="PANTHER" id="PTHR22847:SF637">
    <property type="entry name" value="WD REPEAT DOMAIN 5B"/>
    <property type="match status" value="1"/>
</dbReference>
<dbReference type="OrthoDB" id="2615105at2759"/>
<reference evidence="4" key="1">
    <citation type="journal article" date="2019" name="Environ. Microbiol.">
        <title>Fungal ecological strategies reflected in gene transcription - a case study of two litter decomposers.</title>
        <authorList>
            <person name="Barbi F."/>
            <person name="Kohler A."/>
            <person name="Barry K."/>
            <person name="Baskaran P."/>
            <person name="Daum C."/>
            <person name="Fauchery L."/>
            <person name="Ihrmark K."/>
            <person name="Kuo A."/>
            <person name="LaButti K."/>
            <person name="Lipzen A."/>
            <person name="Morin E."/>
            <person name="Grigoriev I.V."/>
            <person name="Henrissat B."/>
            <person name="Lindahl B."/>
            <person name="Martin F."/>
        </authorList>
    </citation>
    <scope>NUCLEOTIDE SEQUENCE</scope>
    <source>
        <strain evidence="4">JB14</strain>
    </source>
</reference>
<evidence type="ECO:0000256" key="2">
    <source>
        <dbReference type="ARBA" id="ARBA00022737"/>
    </source>
</evidence>
<keyword evidence="2" id="KW-0677">Repeat</keyword>
<dbReference type="SUPFAM" id="SSF50978">
    <property type="entry name" value="WD40 repeat-like"/>
    <property type="match status" value="1"/>
</dbReference>
<dbReference type="InterPro" id="IPR015943">
    <property type="entry name" value="WD40/YVTN_repeat-like_dom_sf"/>
</dbReference>
<dbReference type="InterPro" id="IPR036322">
    <property type="entry name" value="WD40_repeat_dom_sf"/>
</dbReference>
<name>A0A6A4GGG0_9AGAR</name>
<protein>
    <submittedName>
        <fullName evidence="4">WD40 repeat-like protein</fullName>
    </submittedName>
</protein>
<feature type="non-terminal residue" evidence="4">
    <location>
        <position position="1"/>
    </location>
</feature>
<dbReference type="Gene3D" id="2.130.10.10">
    <property type="entry name" value="YVTN repeat-like/Quinoprotein amine dehydrogenase"/>
    <property type="match status" value="1"/>
</dbReference>
<feature type="repeat" description="WD" evidence="3">
    <location>
        <begin position="18"/>
        <end position="50"/>
    </location>
</feature>
<dbReference type="Proteomes" id="UP000799118">
    <property type="component" value="Unassembled WGS sequence"/>
</dbReference>
<dbReference type="GO" id="GO:1990234">
    <property type="term" value="C:transferase complex"/>
    <property type="evidence" value="ECO:0007669"/>
    <property type="project" value="UniProtKB-ARBA"/>
</dbReference>
<gene>
    <name evidence="4" type="ORF">BT96DRAFT_841895</name>
</gene>
<dbReference type="InterPro" id="IPR001680">
    <property type="entry name" value="WD40_rpt"/>
</dbReference>
<keyword evidence="5" id="KW-1185">Reference proteome</keyword>
<dbReference type="PANTHER" id="PTHR22847">
    <property type="entry name" value="WD40 REPEAT PROTEIN"/>
    <property type="match status" value="1"/>
</dbReference>
<dbReference type="SMART" id="SM00320">
    <property type="entry name" value="WD40"/>
    <property type="match status" value="1"/>
</dbReference>
<keyword evidence="1 3" id="KW-0853">WD repeat</keyword>
<evidence type="ECO:0000313" key="5">
    <source>
        <dbReference type="Proteomes" id="UP000799118"/>
    </source>
</evidence>
<dbReference type="Pfam" id="PF00400">
    <property type="entry name" value="WD40"/>
    <property type="match status" value="1"/>
</dbReference>
<dbReference type="EMBL" id="ML770102">
    <property type="protein sequence ID" value="KAE9384646.1"/>
    <property type="molecule type" value="Genomic_DNA"/>
</dbReference>
<accession>A0A6A4GGG0</accession>